<dbReference type="Proteomes" id="UP001324993">
    <property type="component" value="Chromosome"/>
</dbReference>
<keyword evidence="1" id="KW-0732">Signal</keyword>
<name>A0ABZ0RMI1_9BACT</name>
<reference evidence="2 3" key="1">
    <citation type="submission" date="2023-11" db="EMBL/GenBank/DDBJ databases">
        <title>Coraliomargarita sp. nov., isolated from marine algae.</title>
        <authorList>
            <person name="Lee J.K."/>
            <person name="Baek J.H."/>
            <person name="Kim J.M."/>
            <person name="Choi D.G."/>
            <person name="Jeon C.O."/>
        </authorList>
    </citation>
    <scope>NUCLEOTIDE SEQUENCE [LARGE SCALE GENOMIC DNA]</scope>
    <source>
        <strain evidence="2 3">J2-16</strain>
    </source>
</reference>
<evidence type="ECO:0000256" key="1">
    <source>
        <dbReference type="SAM" id="SignalP"/>
    </source>
</evidence>
<sequence>MNSSLKLFPHLLIVSGVLLAASARAQVTAITSDYVDGDTRNLTSITIGGTQYFQSDITLGQLDVDTASQTGALIGRLVGGSSAPGASDANINNAGSTFNFSYTPLNLGAGSVYQFGRVIEEDDSIFILEWEAAEETTQTLGLVNSSGDLIEGYSYSFDIDTAFSGELYNHPGGMAFNGGSSGIAANVDSLAGLSISLSDFTGTEVGDLSTATGILIVNSASLDAPMIGLASIPEPGSFALILGFVSVGFLSTRRLSRAM</sequence>
<feature type="chain" id="PRO_5045741573" description="PEP-CTERM protein-sorting domain-containing protein" evidence="1">
    <location>
        <begin position="26"/>
        <end position="259"/>
    </location>
</feature>
<protein>
    <recommendedName>
        <fullName evidence="4">PEP-CTERM protein-sorting domain-containing protein</fullName>
    </recommendedName>
</protein>
<proteinExistence type="predicted"/>
<organism evidence="2 3">
    <name type="scientific">Coraliomargarita algicola</name>
    <dbReference type="NCBI Taxonomy" id="3092156"/>
    <lineage>
        <taxon>Bacteria</taxon>
        <taxon>Pseudomonadati</taxon>
        <taxon>Verrucomicrobiota</taxon>
        <taxon>Opitutia</taxon>
        <taxon>Puniceicoccales</taxon>
        <taxon>Coraliomargaritaceae</taxon>
        <taxon>Coraliomargarita</taxon>
    </lineage>
</organism>
<dbReference type="EMBL" id="CP138858">
    <property type="protein sequence ID" value="WPJ96127.1"/>
    <property type="molecule type" value="Genomic_DNA"/>
</dbReference>
<feature type="signal peptide" evidence="1">
    <location>
        <begin position="1"/>
        <end position="25"/>
    </location>
</feature>
<dbReference type="RefSeq" id="WP_319832991.1">
    <property type="nucleotide sequence ID" value="NZ_CP138858.1"/>
</dbReference>
<evidence type="ECO:0000313" key="2">
    <source>
        <dbReference type="EMBL" id="WPJ96127.1"/>
    </source>
</evidence>
<accession>A0ABZ0RMI1</accession>
<gene>
    <name evidence="2" type="ORF">SH580_00240</name>
</gene>
<evidence type="ECO:0000313" key="3">
    <source>
        <dbReference type="Proteomes" id="UP001324993"/>
    </source>
</evidence>
<keyword evidence="3" id="KW-1185">Reference proteome</keyword>
<evidence type="ECO:0008006" key="4">
    <source>
        <dbReference type="Google" id="ProtNLM"/>
    </source>
</evidence>